<comment type="function">
    <text evidence="4">Nucleoside triphosphate pyrophosphatase that hydrolyzes dTTP and UTP. May have a dual role in cell division arrest and in preventing the incorporation of modified nucleotides into cellular nucleic acids.</text>
</comment>
<keyword evidence="2 4" id="KW-0378">Hydrolase</keyword>
<keyword evidence="4" id="KW-0963">Cytoplasm</keyword>
<feature type="site" description="Important for substrate specificity" evidence="4">
    <location>
        <position position="16"/>
    </location>
</feature>
<dbReference type="GO" id="GO:0005737">
    <property type="term" value="C:cytoplasm"/>
    <property type="evidence" value="ECO:0007669"/>
    <property type="project" value="UniProtKB-SubCell"/>
</dbReference>
<comment type="subcellular location">
    <subcellularLocation>
        <location evidence="4">Cytoplasm</location>
    </subcellularLocation>
</comment>
<evidence type="ECO:0000256" key="3">
    <source>
        <dbReference type="ARBA" id="ARBA00023080"/>
    </source>
</evidence>
<name>A0A6S6XZF7_9PROT</name>
<dbReference type="CDD" id="cd00555">
    <property type="entry name" value="Maf"/>
    <property type="match status" value="1"/>
</dbReference>
<reference evidence="5 6" key="1">
    <citation type="submission" date="2020-03" db="EMBL/GenBank/DDBJ databases">
        <authorList>
            <consortium name="Genoscope - CEA"/>
            <person name="William W."/>
        </authorList>
    </citation>
    <scope>NUCLEOTIDE SEQUENCE [LARGE SCALE GENOMIC DNA]</scope>
    <source>
        <strain evidence="6">DSM 16959</strain>
    </source>
</reference>
<dbReference type="InterPro" id="IPR029001">
    <property type="entry name" value="ITPase-like_fam"/>
</dbReference>
<dbReference type="Proteomes" id="UP000515733">
    <property type="component" value="Chromosome"/>
</dbReference>
<dbReference type="NCBIfam" id="TIGR00172">
    <property type="entry name" value="maf"/>
    <property type="match status" value="1"/>
</dbReference>
<dbReference type="Pfam" id="PF02545">
    <property type="entry name" value="Maf"/>
    <property type="match status" value="1"/>
</dbReference>
<dbReference type="HAMAP" id="MF_00528">
    <property type="entry name" value="Maf"/>
    <property type="match status" value="1"/>
</dbReference>
<accession>A0A6S6XZF7</accession>
<evidence type="ECO:0000313" key="6">
    <source>
        <dbReference type="Proteomes" id="UP000515733"/>
    </source>
</evidence>
<evidence type="ECO:0000313" key="5">
    <source>
        <dbReference type="EMBL" id="CAB1370353.1"/>
    </source>
</evidence>
<evidence type="ECO:0000256" key="2">
    <source>
        <dbReference type="ARBA" id="ARBA00022801"/>
    </source>
</evidence>
<evidence type="ECO:0000256" key="4">
    <source>
        <dbReference type="HAMAP-Rule" id="MF_00528"/>
    </source>
</evidence>
<comment type="cofactor">
    <cofactor evidence="1 4">
        <name>a divalent metal cation</name>
        <dbReference type="ChEBI" id="CHEBI:60240"/>
    </cofactor>
</comment>
<dbReference type="InterPro" id="IPR003697">
    <property type="entry name" value="Maf-like"/>
</dbReference>
<dbReference type="PIRSF" id="PIRSF006305">
    <property type="entry name" value="Maf"/>
    <property type="match status" value="1"/>
</dbReference>
<comment type="catalytic activity">
    <reaction evidence="4">
        <text>UTP + H2O = UMP + diphosphate + H(+)</text>
        <dbReference type="Rhea" id="RHEA:29395"/>
        <dbReference type="ChEBI" id="CHEBI:15377"/>
        <dbReference type="ChEBI" id="CHEBI:15378"/>
        <dbReference type="ChEBI" id="CHEBI:33019"/>
        <dbReference type="ChEBI" id="CHEBI:46398"/>
        <dbReference type="ChEBI" id="CHEBI:57865"/>
        <dbReference type="EC" id="3.6.1.9"/>
    </reaction>
</comment>
<dbReference type="GO" id="GO:0047429">
    <property type="term" value="F:nucleoside triphosphate diphosphatase activity"/>
    <property type="evidence" value="ECO:0007669"/>
    <property type="project" value="UniProtKB-EC"/>
</dbReference>
<keyword evidence="3 4" id="KW-0546">Nucleotide metabolism</keyword>
<dbReference type="PANTHER" id="PTHR43213">
    <property type="entry name" value="BIFUNCTIONAL DTTP/UTP PYROPHOSPHATASE/METHYLTRANSFERASE PROTEIN-RELATED"/>
    <property type="match status" value="1"/>
</dbReference>
<comment type="catalytic activity">
    <reaction evidence="4">
        <text>dTTP + H2O = dTMP + diphosphate + H(+)</text>
        <dbReference type="Rhea" id="RHEA:28534"/>
        <dbReference type="ChEBI" id="CHEBI:15377"/>
        <dbReference type="ChEBI" id="CHEBI:15378"/>
        <dbReference type="ChEBI" id="CHEBI:33019"/>
        <dbReference type="ChEBI" id="CHEBI:37568"/>
        <dbReference type="ChEBI" id="CHEBI:63528"/>
        <dbReference type="EC" id="3.6.1.9"/>
    </reaction>
</comment>
<feature type="active site" description="Proton acceptor" evidence="4">
    <location>
        <position position="86"/>
    </location>
</feature>
<keyword evidence="6" id="KW-1185">Reference proteome</keyword>
<dbReference type="Gene3D" id="3.90.950.10">
    <property type="match status" value="1"/>
</dbReference>
<protein>
    <recommendedName>
        <fullName evidence="4">dTTP/UTP pyrophosphatase</fullName>
        <shortName evidence="4">dTTPase/UTPase</shortName>
        <ecNumber evidence="4">3.6.1.9</ecNumber>
    </recommendedName>
    <alternativeName>
        <fullName evidence="4">Nucleoside triphosphate pyrophosphatase</fullName>
    </alternativeName>
    <alternativeName>
        <fullName evidence="4">Nucleotide pyrophosphatase</fullName>
        <shortName evidence="4">Nucleotide PPase</shortName>
    </alternativeName>
</protein>
<comment type="similarity">
    <text evidence="4">Belongs to the Maf family. YhdE subfamily.</text>
</comment>
<feature type="site" description="Important for substrate specificity" evidence="4">
    <location>
        <position position="169"/>
    </location>
</feature>
<dbReference type="OrthoDB" id="9807767at2"/>
<organism evidence="5 6">
    <name type="scientific">Denitratisoma oestradiolicum</name>
    <dbReference type="NCBI Taxonomy" id="311182"/>
    <lineage>
        <taxon>Bacteria</taxon>
        <taxon>Pseudomonadati</taxon>
        <taxon>Pseudomonadota</taxon>
        <taxon>Betaproteobacteria</taxon>
        <taxon>Nitrosomonadales</taxon>
        <taxon>Sterolibacteriaceae</taxon>
        <taxon>Denitratisoma</taxon>
    </lineage>
</organism>
<evidence type="ECO:0000256" key="1">
    <source>
        <dbReference type="ARBA" id="ARBA00001968"/>
    </source>
</evidence>
<dbReference type="PANTHER" id="PTHR43213:SF5">
    <property type="entry name" value="BIFUNCTIONAL DTTP_UTP PYROPHOSPHATASE_METHYLTRANSFERASE PROTEIN-RELATED"/>
    <property type="match status" value="1"/>
</dbReference>
<dbReference type="SUPFAM" id="SSF52972">
    <property type="entry name" value="ITPase-like"/>
    <property type="match status" value="1"/>
</dbReference>
<dbReference type="KEGG" id="doe:DENOEST_3199"/>
<dbReference type="GO" id="GO:0009117">
    <property type="term" value="P:nucleotide metabolic process"/>
    <property type="evidence" value="ECO:0007669"/>
    <property type="project" value="UniProtKB-KW"/>
</dbReference>
<dbReference type="AlphaFoldDB" id="A0A6S6XZF7"/>
<proteinExistence type="inferred from homology"/>
<comment type="caution">
    <text evidence="4">Lacks conserved residue(s) required for the propagation of feature annotation.</text>
</comment>
<dbReference type="RefSeq" id="WP_145771852.1">
    <property type="nucleotide sequence ID" value="NZ_LR778301.1"/>
</dbReference>
<gene>
    <name evidence="5" type="primary">yhdE</name>
    <name evidence="5" type="ORF">DENOEST_3199</name>
</gene>
<sequence>MTQVESRIYLASRSPRRRELLNQIGVRFDVLLFRGGERVDPEVDEAPHPGEAPEDYVLRVARTKAAHGLHLTQLRRMLPRPVLSADTTLDMEGEIIGKPVDEFDARAILARLSGRSHRVLTAVAMAVPGRIEHALSISEVRFRALDAEEIRRYVSSGEPMDKAGAYGLQGRAAMFVAETRGSPSGIVGLPLCETVLLLRRFGYPL</sequence>
<dbReference type="EC" id="3.6.1.9" evidence="4"/>
<dbReference type="EMBL" id="LR778301">
    <property type="protein sequence ID" value="CAB1370353.1"/>
    <property type="molecule type" value="Genomic_DNA"/>
</dbReference>
<feature type="site" description="Important for substrate specificity" evidence="4">
    <location>
        <position position="87"/>
    </location>
</feature>